<dbReference type="InterPro" id="IPR019799">
    <property type="entry name" value="Glyco_hydro_22_CS"/>
</dbReference>
<dbReference type="FunFam" id="1.10.530.10:FF:000024">
    <property type="entry name" value="C-type lysozyme"/>
    <property type="match status" value="1"/>
</dbReference>
<keyword evidence="4" id="KW-0081">Bacteriolytic enzyme</keyword>
<dbReference type="InterPro" id="IPR000974">
    <property type="entry name" value="Glyco_hydro_22_lys"/>
</dbReference>
<organism evidence="12">
    <name type="scientific">Simulium nigrimanum</name>
    <name type="common">Black fly</name>
    <dbReference type="NCBI Taxonomy" id="683695"/>
    <lineage>
        <taxon>Eukaryota</taxon>
        <taxon>Metazoa</taxon>
        <taxon>Ecdysozoa</taxon>
        <taxon>Arthropoda</taxon>
        <taxon>Hexapoda</taxon>
        <taxon>Insecta</taxon>
        <taxon>Pterygota</taxon>
        <taxon>Neoptera</taxon>
        <taxon>Endopterygota</taxon>
        <taxon>Diptera</taxon>
        <taxon>Nematocera</taxon>
        <taxon>Chironomoidea</taxon>
        <taxon>Simuliidae</taxon>
        <taxon>Simulium</taxon>
    </lineage>
</organism>
<evidence type="ECO:0000256" key="5">
    <source>
        <dbReference type="ARBA" id="ARBA00022729"/>
    </source>
</evidence>
<dbReference type="EMBL" id="EZ419883">
    <property type="protein sequence ID" value="ACZ28238.1"/>
    <property type="molecule type" value="mRNA"/>
</dbReference>
<evidence type="ECO:0000256" key="7">
    <source>
        <dbReference type="ARBA" id="ARBA00023157"/>
    </source>
</evidence>
<reference evidence="12" key="1">
    <citation type="submission" date="2009-10" db="EMBL/GenBank/DDBJ databases">
        <title>An Insight into the Sialotranscriptome of Simulium nigrimanum, a Black Fly Associated with Fogo Selvagem in South America.</title>
        <authorList>
            <person name="Ribeiro J.M.C."/>
            <person name="Valenzuela J.G."/>
            <person name="Pham V.M."/>
            <person name="Kleeman L."/>
            <person name="Barbian K.D."/>
            <person name="Favreau A.J."/>
            <person name="Eaton D.P."/>
            <person name="Aoki V."/>
            <person name="Hans-Filho G."/>
            <person name="Rivitti E.A."/>
            <person name="Diaz L.A."/>
        </authorList>
    </citation>
    <scope>NUCLEOTIDE SEQUENCE</scope>
    <source>
        <tissue evidence="12">Salivary glands</tissue>
    </source>
</reference>
<dbReference type="PANTHER" id="PTHR11407:SF63">
    <property type="entry name" value="LYSOZYME C"/>
    <property type="match status" value="1"/>
</dbReference>
<dbReference type="AlphaFoldDB" id="D1FPY3"/>
<evidence type="ECO:0000256" key="6">
    <source>
        <dbReference type="ARBA" id="ARBA00022801"/>
    </source>
</evidence>
<evidence type="ECO:0000313" key="12">
    <source>
        <dbReference type="EMBL" id="ACZ28238.1"/>
    </source>
</evidence>
<evidence type="ECO:0000256" key="4">
    <source>
        <dbReference type="ARBA" id="ARBA00022638"/>
    </source>
</evidence>
<keyword evidence="5 10" id="KW-0732">Signal</keyword>
<keyword evidence="6" id="KW-0378">Hydrolase</keyword>
<evidence type="ECO:0000256" key="9">
    <source>
        <dbReference type="RuleBase" id="RU004440"/>
    </source>
</evidence>
<dbReference type="SUPFAM" id="SSF53955">
    <property type="entry name" value="Lysozyme-like"/>
    <property type="match status" value="1"/>
</dbReference>
<proteinExistence type="evidence at transcript level"/>
<dbReference type="SMART" id="SM00263">
    <property type="entry name" value="LYZ1"/>
    <property type="match status" value="1"/>
</dbReference>
<protein>
    <recommendedName>
        <fullName evidence="2">lysozyme</fullName>
        <ecNumber evidence="2">3.2.1.17</ecNumber>
    </recommendedName>
</protein>
<evidence type="ECO:0000256" key="3">
    <source>
        <dbReference type="ARBA" id="ARBA00022529"/>
    </source>
</evidence>
<dbReference type="PROSITE" id="PS51348">
    <property type="entry name" value="GLYCOSYL_HYDROL_F22_2"/>
    <property type="match status" value="1"/>
</dbReference>
<keyword evidence="7" id="KW-1015">Disulfide bond</keyword>
<comment type="catalytic activity">
    <reaction evidence="1">
        <text>Hydrolysis of (1-&gt;4)-beta-linkages between N-acetylmuramic acid and N-acetyl-D-glucosamine residues in a peptidoglycan and between N-acetyl-D-glucosamine residues in chitodextrins.</text>
        <dbReference type="EC" id="3.2.1.17"/>
    </reaction>
</comment>
<dbReference type="Gene3D" id="1.10.530.10">
    <property type="match status" value="1"/>
</dbReference>
<dbReference type="Pfam" id="PF00062">
    <property type="entry name" value="Lys"/>
    <property type="match status" value="1"/>
</dbReference>
<feature type="domain" description="Glycosyl hydrolases family 22 (GH22)" evidence="11">
    <location>
        <begin position="92"/>
        <end position="110"/>
    </location>
</feature>
<dbReference type="EC" id="3.2.1.17" evidence="2"/>
<dbReference type="InterPro" id="IPR001916">
    <property type="entry name" value="Glyco_hydro_22"/>
</dbReference>
<dbReference type="GO" id="GO:0003796">
    <property type="term" value="F:lysozyme activity"/>
    <property type="evidence" value="ECO:0007669"/>
    <property type="project" value="UniProtKB-EC"/>
</dbReference>
<dbReference type="PRINTS" id="PR00135">
    <property type="entry name" value="LYZLACT"/>
</dbReference>
<dbReference type="GO" id="GO:0042742">
    <property type="term" value="P:defense response to bacterium"/>
    <property type="evidence" value="ECO:0007669"/>
    <property type="project" value="UniProtKB-KW"/>
</dbReference>
<name>D1FPY3_SIMNI</name>
<comment type="similarity">
    <text evidence="9">Belongs to the glycosyl hydrolase 22 family.</text>
</comment>
<feature type="signal peptide" evidence="10">
    <location>
        <begin position="1"/>
        <end position="21"/>
    </location>
</feature>
<dbReference type="PRINTS" id="PR00137">
    <property type="entry name" value="LYSOZYME"/>
</dbReference>
<dbReference type="CAZy" id="GH22">
    <property type="family name" value="Glycoside Hydrolase Family 22"/>
</dbReference>
<evidence type="ECO:0000256" key="2">
    <source>
        <dbReference type="ARBA" id="ARBA00012732"/>
    </source>
</evidence>
<evidence type="ECO:0000256" key="10">
    <source>
        <dbReference type="SAM" id="SignalP"/>
    </source>
</evidence>
<dbReference type="GO" id="GO:0031640">
    <property type="term" value="P:killing of cells of another organism"/>
    <property type="evidence" value="ECO:0007669"/>
    <property type="project" value="UniProtKB-KW"/>
</dbReference>
<accession>D1FPY3</accession>
<dbReference type="InterPro" id="IPR023346">
    <property type="entry name" value="Lysozyme-like_dom_sf"/>
</dbReference>
<dbReference type="CDD" id="cd16899">
    <property type="entry name" value="LYZ_C_invert"/>
    <property type="match status" value="1"/>
</dbReference>
<dbReference type="PROSITE" id="PS00128">
    <property type="entry name" value="GLYCOSYL_HYDROL_F22_1"/>
    <property type="match status" value="1"/>
</dbReference>
<dbReference type="PANTHER" id="PTHR11407">
    <property type="entry name" value="LYSOZYME C"/>
    <property type="match status" value="1"/>
</dbReference>
<sequence>MNTLVFVTVILLLSWNSPVAAKQFRTDCELVRALRQNGFPENQLRDWVCLVRAESGLKTHATNHNKNGSTDYGLFQINSKYWCGQGRTGGDCKIKCESLLNDDIADDSKCAKLIFKRHGFSAWYGWQSKCKGKALPNISDC</sequence>
<evidence type="ECO:0000259" key="11">
    <source>
        <dbReference type="PROSITE" id="PS00128"/>
    </source>
</evidence>
<evidence type="ECO:0000256" key="1">
    <source>
        <dbReference type="ARBA" id="ARBA00000632"/>
    </source>
</evidence>
<keyword evidence="8" id="KW-0326">Glycosidase</keyword>
<keyword evidence="3" id="KW-0929">Antimicrobial</keyword>
<evidence type="ECO:0000256" key="8">
    <source>
        <dbReference type="ARBA" id="ARBA00023295"/>
    </source>
</evidence>
<feature type="chain" id="PRO_5003021646" description="lysozyme" evidence="10">
    <location>
        <begin position="22"/>
        <end position="141"/>
    </location>
</feature>